<dbReference type="InterPro" id="IPR025241">
    <property type="entry name" value="DUF4190"/>
</dbReference>
<dbReference type="AlphaFoldDB" id="A0A7J5E064"/>
<accession>A0A7J5E064</accession>
<feature type="transmembrane region" description="Helical" evidence="2">
    <location>
        <begin position="97"/>
        <end position="120"/>
    </location>
</feature>
<evidence type="ECO:0000259" key="3">
    <source>
        <dbReference type="Pfam" id="PF13828"/>
    </source>
</evidence>
<dbReference type="Proteomes" id="UP000449906">
    <property type="component" value="Unassembled WGS sequence"/>
</dbReference>
<gene>
    <name evidence="4" type="ORF">F9L07_07385</name>
</gene>
<organism evidence="4 5">
    <name type="scientific">Nocardioides simplex</name>
    <name type="common">Arthrobacter simplex</name>
    <dbReference type="NCBI Taxonomy" id="2045"/>
    <lineage>
        <taxon>Bacteria</taxon>
        <taxon>Bacillati</taxon>
        <taxon>Actinomycetota</taxon>
        <taxon>Actinomycetes</taxon>
        <taxon>Propionibacteriales</taxon>
        <taxon>Nocardioidaceae</taxon>
        <taxon>Pimelobacter</taxon>
    </lineage>
</organism>
<evidence type="ECO:0000256" key="1">
    <source>
        <dbReference type="SAM" id="MobiDB-lite"/>
    </source>
</evidence>
<keyword evidence="2" id="KW-1133">Transmembrane helix</keyword>
<evidence type="ECO:0000313" key="5">
    <source>
        <dbReference type="Proteomes" id="UP000449906"/>
    </source>
</evidence>
<feature type="domain" description="DUF4190" evidence="3">
    <location>
        <begin position="61"/>
        <end position="114"/>
    </location>
</feature>
<proteinExistence type="predicted"/>
<dbReference type="EMBL" id="WBVM01000001">
    <property type="protein sequence ID" value="KAB2811675.1"/>
    <property type="molecule type" value="Genomic_DNA"/>
</dbReference>
<keyword evidence="2" id="KW-0812">Transmembrane</keyword>
<dbReference type="Pfam" id="PF13828">
    <property type="entry name" value="DUF4190"/>
    <property type="match status" value="1"/>
</dbReference>
<comment type="caution">
    <text evidence="4">The sequence shown here is derived from an EMBL/GenBank/DDBJ whole genome shotgun (WGS) entry which is preliminary data.</text>
</comment>
<feature type="region of interest" description="Disordered" evidence="1">
    <location>
        <begin position="1"/>
        <end position="53"/>
    </location>
</feature>
<reference evidence="4 5" key="1">
    <citation type="submission" date="2019-09" db="EMBL/GenBank/DDBJ databases">
        <title>Pimelobacter sp. isolated from Paulinella.</title>
        <authorList>
            <person name="Jeong S.E."/>
        </authorList>
    </citation>
    <scope>NUCLEOTIDE SEQUENCE [LARGE SCALE GENOMIC DNA]</scope>
    <source>
        <strain evidence="4 5">Pch-N</strain>
    </source>
</reference>
<keyword evidence="2" id="KW-0472">Membrane</keyword>
<feature type="compositionally biased region" description="Gly residues" evidence="1">
    <location>
        <begin position="29"/>
        <end position="47"/>
    </location>
</feature>
<protein>
    <submittedName>
        <fullName evidence="4">DUF4190 domain-containing protein</fullName>
    </submittedName>
</protein>
<evidence type="ECO:0000256" key="2">
    <source>
        <dbReference type="SAM" id="Phobius"/>
    </source>
</evidence>
<feature type="transmembrane region" description="Helical" evidence="2">
    <location>
        <begin position="62"/>
        <end position="85"/>
    </location>
</feature>
<sequence length="244" mass="24782">MTAVSDPYGSNPQNPYGGGQGNPNPYGPPQGGGYGPPSGGGYPGAPGGYDATPPKKTDGVSVASFVLSLLCCTGLIGLILGFIGLSRTKGGQRKGRGFAIAGIALGLVSVLVGVGLVVAVSTGLFGTPINDLKDGQCITGNGLDKSADEGVSGIKVVKCNEDHDAQVIATKKLSSSEAKDYDFGDQQQIVEHCSPMLDAGEASLIIDPKYFVIALTQDKKPSSGDKVVCVLTLADGGKLDKKLP</sequence>
<name>A0A7J5E064_NOCSI</name>
<evidence type="ECO:0000313" key="4">
    <source>
        <dbReference type="EMBL" id="KAB2811675.1"/>
    </source>
</evidence>